<feature type="domain" description="Dihydroprymidine dehydrogenase" evidence="2">
    <location>
        <begin position="18"/>
        <end position="128"/>
    </location>
</feature>
<dbReference type="AlphaFoldDB" id="M5E088"/>
<reference evidence="4" key="1">
    <citation type="journal article" date="2013" name="Genome Announc.">
        <title>Genome Sequence of Halanaerobium saccharolyticum subsp. saccharolyticum Strain DSM 6643T, a Halophilic Hydrogen-Producing Bacterium.</title>
        <authorList>
            <person name="Kivisto A."/>
            <person name="Larjo A."/>
            <person name="Ciranna A."/>
            <person name="Santala V."/>
            <person name="Roos C."/>
            <person name="Karp M."/>
        </authorList>
    </citation>
    <scope>NUCLEOTIDE SEQUENCE [LARGE SCALE GENOMIC DNA]</scope>
    <source>
        <strain evidence="4">DSM 6643</strain>
    </source>
</reference>
<dbReference type="Gene3D" id="1.10.1060.10">
    <property type="entry name" value="Alpha-helical ferredoxin"/>
    <property type="match status" value="1"/>
</dbReference>
<dbReference type="PRINTS" id="PR00368">
    <property type="entry name" value="FADPNR"/>
</dbReference>
<accession>M5E088</accession>
<dbReference type="GO" id="GO:0004355">
    <property type="term" value="F:glutamate synthase (NADPH) activity"/>
    <property type="evidence" value="ECO:0007669"/>
    <property type="project" value="UniProtKB-EC"/>
</dbReference>
<name>M5E088_9FIRM</name>
<protein>
    <submittedName>
        <fullName evidence="3">Glutamate synthase [NADPH] small chain</fullName>
        <ecNumber evidence="3">1.4.1.13</ecNumber>
    </submittedName>
</protein>
<dbReference type="SUPFAM" id="SSF51971">
    <property type="entry name" value="Nucleotide-binding domain"/>
    <property type="match status" value="2"/>
</dbReference>
<evidence type="ECO:0000259" key="2">
    <source>
        <dbReference type="Pfam" id="PF14691"/>
    </source>
</evidence>
<proteinExistence type="predicted"/>
<evidence type="ECO:0000313" key="3">
    <source>
        <dbReference type="EMBL" id="CCU78954.1"/>
    </source>
</evidence>
<dbReference type="Pfam" id="PF14691">
    <property type="entry name" value="Fer4_20"/>
    <property type="match status" value="1"/>
</dbReference>
<evidence type="ECO:0000313" key="4">
    <source>
        <dbReference type="Proteomes" id="UP000012063"/>
    </source>
</evidence>
<dbReference type="eggNOG" id="COG0493">
    <property type="taxonomic scope" value="Bacteria"/>
</dbReference>
<dbReference type="PANTHER" id="PTHR42783:SF3">
    <property type="entry name" value="GLUTAMATE SYNTHASE [NADPH] SMALL CHAIN-RELATED"/>
    <property type="match status" value="1"/>
</dbReference>
<dbReference type="SUPFAM" id="SSF46548">
    <property type="entry name" value="alpha-helical ferredoxin"/>
    <property type="match status" value="1"/>
</dbReference>
<dbReference type="InterPro" id="IPR023753">
    <property type="entry name" value="FAD/NAD-binding_dom"/>
</dbReference>
<dbReference type="EC" id="1.4.1.13" evidence="3"/>
<dbReference type="PANTHER" id="PTHR42783">
    <property type="entry name" value="GLUTAMATE SYNTHASE [NADPH] SMALL CHAIN"/>
    <property type="match status" value="1"/>
</dbReference>
<dbReference type="Proteomes" id="UP000012063">
    <property type="component" value="Unassembled WGS sequence"/>
</dbReference>
<keyword evidence="4" id="KW-1185">Reference proteome</keyword>
<dbReference type="GO" id="GO:0051536">
    <property type="term" value="F:iron-sulfur cluster binding"/>
    <property type="evidence" value="ECO:0007669"/>
    <property type="project" value="InterPro"/>
</dbReference>
<dbReference type="Pfam" id="PF07992">
    <property type="entry name" value="Pyr_redox_2"/>
    <property type="match status" value="1"/>
</dbReference>
<dbReference type="NCBIfam" id="TIGR01316">
    <property type="entry name" value="gltA"/>
    <property type="match status" value="1"/>
</dbReference>
<sequence length="472" mass="52020">MSLQKKKTPMREQDPKERIKNYKEVPFGYTDQEALMEVERCLQCKHQPCVDGCPVKVPIPQFIQAIKDGDVVEANQIIKTKNSLPAVCGRVCPQEEQCEDLCVMGIKNEPVAIGRLERYVSDYNMERGSDKSSSKEIEKMKIPELKGRKVAVIGSGPAGLTAAADLAKYGLKVTIFEALHDTGGVLRYGIPEFRLPKTIVDKEVESIKELGVEIKLNVVVGKSLTVDEIFEQGYESVFIGVGAGLPRFLGIPGENLNGVYSANEFLTRVNLMKAFKYPEYKTPVIVGDKVAVVGAGNVAMDSARTAKRLGAEDVFIVYRRSRNQMPARSEEIHHSEEEGIELRLLNNPVAIHGKDGCIDKMECLKMELGEKDDSGRRRPIPIEKSNWVIDVDTVIIAIGQNPNPLLTKNTKDLDIESWGGIIVDDTQQTSREGVYAGGDVVTGAATVIKAMGAGKQAVESIKDYLLNKKDNK</sequence>
<dbReference type="PRINTS" id="PR00411">
    <property type="entry name" value="PNDRDTASEI"/>
</dbReference>
<organism evidence="3 4">
    <name type="scientific">Halanaerobium saccharolyticum subsp. saccharolyticum DSM 6643</name>
    <dbReference type="NCBI Taxonomy" id="1293054"/>
    <lineage>
        <taxon>Bacteria</taxon>
        <taxon>Bacillati</taxon>
        <taxon>Bacillota</taxon>
        <taxon>Clostridia</taxon>
        <taxon>Halanaerobiales</taxon>
        <taxon>Halanaerobiaceae</taxon>
        <taxon>Halanaerobium</taxon>
    </lineage>
</organism>
<dbReference type="OrthoDB" id="9803192at2"/>
<dbReference type="STRING" id="1293054.HSACCH_01019"/>
<comment type="caution">
    <text evidence="3">The sequence shown here is derived from an EMBL/GenBank/DDBJ whole genome shotgun (WGS) entry which is preliminary data.</text>
</comment>
<dbReference type="InterPro" id="IPR009051">
    <property type="entry name" value="Helical_ferredxn"/>
</dbReference>
<dbReference type="Gene3D" id="3.50.50.60">
    <property type="entry name" value="FAD/NAD(P)-binding domain"/>
    <property type="match status" value="2"/>
</dbReference>
<dbReference type="RefSeq" id="WP_005488370.1">
    <property type="nucleotide sequence ID" value="NZ_CAUI01000010.1"/>
</dbReference>
<evidence type="ECO:0000259" key="1">
    <source>
        <dbReference type="Pfam" id="PF07992"/>
    </source>
</evidence>
<dbReference type="InterPro" id="IPR028261">
    <property type="entry name" value="DPD_II"/>
</dbReference>
<keyword evidence="3" id="KW-0560">Oxidoreductase</keyword>
<dbReference type="InterPro" id="IPR006004">
    <property type="entry name" value="SudA-like"/>
</dbReference>
<dbReference type="InParanoid" id="M5E088"/>
<gene>
    <name evidence="3" type="ORF">HSACCH_01019</name>
</gene>
<dbReference type="EMBL" id="CAUI01000010">
    <property type="protein sequence ID" value="CCU78954.1"/>
    <property type="molecule type" value="Genomic_DNA"/>
</dbReference>
<feature type="domain" description="FAD/NAD(P)-binding" evidence="1">
    <location>
        <begin position="149"/>
        <end position="454"/>
    </location>
</feature>
<dbReference type="InterPro" id="IPR036188">
    <property type="entry name" value="FAD/NAD-bd_sf"/>
</dbReference>